<feature type="region of interest" description="Disordered" evidence="1">
    <location>
        <begin position="208"/>
        <end position="256"/>
    </location>
</feature>
<dbReference type="AlphaFoldDB" id="W2RS64"/>
<dbReference type="Proteomes" id="UP000030752">
    <property type="component" value="Unassembled WGS sequence"/>
</dbReference>
<evidence type="ECO:0000313" key="4">
    <source>
        <dbReference type="Proteomes" id="UP000030752"/>
    </source>
</evidence>
<dbReference type="EMBL" id="KB822721">
    <property type="protein sequence ID" value="ETN39155.1"/>
    <property type="molecule type" value="Genomic_DNA"/>
</dbReference>
<dbReference type="VEuPathDB" id="FungiDB:HMPREF1541_05378"/>
<feature type="compositionally biased region" description="Basic and acidic residues" evidence="1">
    <location>
        <begin position="240"/>
        <end position="250"/>
    </location>
</feature>
<sequence length="366" mass="39746">MLSPSPIPLLPLSHAASTAARLIHLLTLTLLALYLALLLTLALQATRTLIQQDISAHLGARATHPQQCRCRCCAAYLRRRPGAGAWLPVADSWPGVLLLYALKAGKVVAEVVVVRDVVVGAVAYRGAVLAVVMLGWRLWEIVLMGVFGGLVWVVGAALDSLAVSWAGVLVGGAVLQAWWLYKRWTSDGLRGAARGVWEEFLKGLLGGEGALDGGSESDDDDDDDDWEDCLTDDESTTYEPETRSSVDEPAHWGPDAPVLTTAEVATTFMHAMARRQREAQFLAAYDSNDEGYGDEVTDNEEAPDDPEDQQHHHFHPGAGSKTAADEATVLCGGLVRPPWEGVGGDEQSWWWWRRREVAVELMSAFG</sequence>
<accession>W2RS64</accession>
<evidence type="ECO:0000256" key="2">
    <source>
        <dbReference type="SAM" id="Phobius"/>
    </source>
</evidence>
<evidence type="ECO:0000256" key="1">
    <source>
        <dbReference type="SAM" id="MobiDB-lite"/>
    </source>
</evidence>
<organism evidence="3 4">
    <name type="scientific">Cyphellophora europaea (strain CBS 101466)</name>
    <name type="common">Phialophora europaea</name>
    <dbReference type="NCBI Taxonomy" id="1220924"/>
    <lineage>
        <taxon>Eukaryota</taxon>
        <taxon>Fungi</taxon>
        <taxon>Dikarya</taxon>
        <taxon>Ascomycota</taxon>
        <taxon>Pezizomycotina</taxon>
        <taxon>Eurotiomycetes</taxon>
        <taxon>Chaetothyriomycetidae</taxon>
        <taxon>Chaetothyriales</taxon>
        <taxon>Cyphellophoraceae</taxon>
        <taxon>Cyphellophora</taxon>
    </lineage>
</organism>
<feature type="transmembrane region" description="Helical" evidence="2">
    <location>
        <begin position="163"/>
        <end position="181"/>
    </location>
</feature>
<keyword evidence="4" id="KW-1185">Reference proteome</keyword>
<feature type="transmembrane region" description="Helical" evidence="2">
    <location>
        <begin position="138"/>
        <end position="157"/>
    </location>
</feature>
<protein>
    <submittedName>
        <fullName evidence="3">Uncharacterized protein</fullName>
    </submittedName>
</protein>
<keyword evidence="2" id="KW-0812">Transmembrane</keyword>
<keyword evidence="2" id="KW-1133">Transmembrane helix</keyword>
<feature type="compositionally biased region" description="Acidic residues" evidence="1">
    <location>
        <begin position="288"/>
        <end position="307"/>
    </location>
</feature>
<dbReference type="RefSeq" id="XP_008717940.1">
    <property type="nucleotide sequence ID" value="XM_008719718.1"/>
</dbReference>
<reference evidence="3 4" key="1">
    <citation type="submission" date="2013-03" db="EMBL/GenBank/DDBJ databases">
        <title>The Genome Sequence of Phialophora europaea CBS 101466.</title>
        <authorList>
            <consortium name="The Broad Institute Genomics Platform"/>
            <person name="Cuomo C."/>
            <person name="de Hoog S."/>
            <person name="Gorbushina A."/>
            <person name="Walker B."/>
            <person name="Young S.K."/>
            <person name="Zeng Q."/>
            <person name="Gargeya S."/>
            <person name="Fitzgerald M."/>
            <person name="Haas B."/>
            <person name="Abouelleil A."/>
            <person name="Allen A.W."/>
            <person name="Alvarado L."/>
            <person name="Arachchi H.M."/>
            <person name="Berlin A.M."/>
            <person name="Chapman S.B."/>
            <person name="Gainer-Dewar J."/>
            <person name="Goldberg J."/>
            <person name="Griggs A."/>
            <person name="Gujja S."/>
            <person name="Hansen M."/>
            <person name="Howarth C."/>
            <person name="Imamovic A."/>
            <person name="Ireland A."/>
            <person name="Larimer J."/>
            <person name="McCowan C."/>
            <person name="Murphy C."/>
            <person name="Pearson M."/>
            <person name="Poon T.W."/>
            <person name="Priest M."/>
            <person name="Roberts A."/>
            <person name="Saif S."/>
            <person name="Shea T."/>
            <person name="Sisk P."/>
            <person name="Sykes S."/>
            <person name="Wortman J."/>
            <person name="Nusbaum C."/>
            <person name="Birren B."/>
        </authorList>
    </citation>
    <scope>NUCLEOTIDE SEQUENCE [LARGE SCALE GENOMIC DNA]</scope>
    <source>
        <strain evidence="3 4">CBS 101466</strain>
    </source>
</reference>
<keyword evidence="2" id="KW-0472">Membrane</keyword>
<dbReference type="InParanoid" id="W2RS64"/>
<feature type="transmembrane region" description="Helical" evidence="2">
    <location>
        <begin position="20"/>
        <end position="43"/>
    </location>
</feature>
<evidence type="ECO:0000313" key="3">
    <source>
        <dbReference type="EMBL" id="ETN39155.1"/>
    </source>
</evidence>
<name>W2RS64_CYPE1</name>
<proteinExistence type="predicted"/>
<gene>
    <name evidence="3" type="ORF">HMPREF1541_05378</name>
</gene>
<feature type="region of interest" description="Disordered" evidence="1">
    <location>
        <begin position="288"/>
        <end position="324"/>
    </location>
</feature>
<feature type="compositionally biased region" description="Acidic residues" evidence="1">
    <location>
        <begin position="215"/>
        <end position="236"/>
    </location>
</feature>
<dbReference type="HOGENOM" id="CLU_756543_0_0_1"/>
<dbReference type="GeneID" id="19972717"/>